<dbReference type="Pfam" id="PF13511">
    <property type="entry name" value="DUF4124"/>
    <property type="match status" value="1"/>
</dbReference>
<proteinExistence type="predicted"/>
<feature type="chain" id="PRO_5026805227" description="DUF4124 domain-containing protein" evidence="2">
    <location>
        <begin position="21"/>
        <end position="163"/>
    </location>
</feature>
<feature type="signal peptide" evidence="2">
    <location>
        <begin position="1"/>
        <end position="20"/>
    </location>
</feature>
<protein>
    <recommendedName>
        <fullName evidence="3">DUF4124 domain-containing protein</fullName>
    </recommendedName>
</protein>
<evidence type="ECO:0000259" key="3">
    <source>
        <dbReference type="Pfam" id="PF13511"/>
    </source>
</evidence>
<organism evidence="4 6">
    <name type="scientific">Pseudomonas tohonis</name>
    <dbReference type="NCBI Taxonomy" id="2725477"/>
    <lineage>
        <taxon>Bacteria</taxon>
        <taxon>Pseudomonadati</taxon>
        <taxon>Pseudomonadota</taxon>
        <taxon>Gammaproteobacteria</taxon>
        <taxon>Pseudomonadales</taxon>
        <taxon>Pseudomonadaceae</taxon>
        <taxon>Pseudomonas</taxon>
    </lineage>
</organism>
<evidence type="ECO:0000313" key="4">
    <source>
        <dbReference type="EMBL" id="BCG27023.1"/>
    </source>
</evidence>
<feature type="domain" description="DUF4124" evidence="3">
    <location>
        <begin position="10"/>
        <end position="57"/>
    </location>
</feature>
<dbReference type="Proteomes" id="UP001054892">
    <property type="component" value="Unassembled WGS sequence"/>
</dbReference>
<evidence type="ECO:0000313" key="7">
    <source>
        <dbReference type="Proteomes" id="UP001054892"/>
    </source>
</evidence>
<dbReference type="AlphaFoldDB" id="A0A6J4EAM8"/>
<dbReference type="EMBL" id="AP023189">
    <property type="protein sequence ID" value="BCG27023.1"/>
    <property type="molecule type" value="Genomic_DNA"/>
</dbReference>
<feature type="region of interest" description="Disordered" evidence="1">
    <location>
        <begin position="35"/>
        <end position="95"/>
    </location>
</feature>
<feature type="compositionally biased region" description="Polar residues" evidence="1">
    <location>
        <begin position="40"/>
        <end position="53"/>
    </location>
</feature>
<gene>
    <name evidence="4" type="ORF">TUM18999_52140</name>
    <name evidence="5" type="ORF">TUM20286_58270</name>
</gene>
<reference evidence="4 6" key="1">
    <citation type="submission" date="2020-05" db="EMBL/GenBank/DDBJ databases">
        <title>Characterization of novel class B3 metallo-beta-lactamase from novel Pseudomonas species.</title>
        <authorList>
            <person name="Yamada K."/>
            <person name="Aoki K."/>
            <person name="Ishii Y."/>
        </authorList>
    </citation>
    <scope>NUCLEOTIDE SEQUENCE [LARGE SCALE GENOMIC DNA]</scope>
    <source>
        <strain evidence="4 6">TUM18999</strain>
        <strain evidence="5 7">TUM20286</strain>
    </source>
</reference>
<evidence type="ECO:0000256" key="2">
    <source>
        <dbReference type="SAM" id="SignalP"/>
    </source>
</evidence>
<dbReference type="RefSeq" id="WP_173179233.1">
    <property type="nucleotide sequence ID" value="NZ_AP023189.1"/>
</dbReference>
<keyword evidence="2" id="KW-0732">Signal</keyword>
<evidence type="ECO:0000256" key="1">
    <source>
        <dbReference type="SAM" id="MobiDB-lite"/>
    </source>
</evidence>
<dbReference type="EMBL" id="BQKM01000025">
    <property type="protein sequence ID" value="GJN56075.1"/>
    <property type="molecule type" value="Genomic_DNA"/>
</dbReference>
<name>A0A6J4EAM8_9PSED</name>
<sequence length="163" mass="17826">MRRIILTGSLLLALGSSAMASQVYKWVDAQGVTHFGAQPPQGQDAKSISTGTAQPKEVKPSFENPYPVQPKAEEKAEPAKPAAPANAGSDEKQKAIDEKVKADVAKQEAERKKYCDTTRTNLAQLQNNPRLRVEEGGQIRRLSEEERQAKIAEAKKAIDENCN</sequence>
<dbReference type="KEGG" id="ptw:TUM18999_52140"/>
<evidence type="ECO:0000313" key="5">
    <source>
        <dbReference type="EMBL" id="GJN56075.1"/>
    </source>
</evidence>
<dbReference type="InterPro" id="IPR025392">
    <property type="entry name" value="DUF4124"/>
</dbReference>
<accession>A0A6J4EAM8</accession>
<evidence type="ECO:0000313" key="6">
    <source>
        <dbReference type="Proteomes" id="UP000509383"/>
    </source>
</evidence>
<dbReference type="Proteomes" id="UP000509383">
    <property type="component" value="Chromosome"/>
</dbReference>
<keyword evidence="7" id="KW-1185">Reference proteome</keyword>